<dbReference type="Pfam" id="PF25967">
    <property type="entry name" value="RND-MFP_C"/>
    <property type="match status" value="1"/>
</dbReference>
<dbReference type="STRING" id="52689.AKG39_02610"/>
<dbReference type="OrthoDB" id="2023301at2"/>
<reference evidence="6" key="1">
    <citation type="submission" date="2015-07" db="EMBL/GenBank/DDBJ databases">
        <title>Draft genome sequence of Acetobacterium bakii DSM 8293, a potential psychrophilic chemical producer through syngas fermentation.</title>
        <authorList>
            <person name="Song Y."/>
            <person name="Hwang S."/>
            <person name="Cho B.-K."/>
        </authorList>
    </citation>
    <scope>NUCLEOTIDE SEQUENCE [LARGE SCALE GENOMIC DNA]</scope>
    <source>
        <strain evidence="6">DSM 8239</strain>
    </source>
</reference>
<evidence type="ECO:0000256" key="3">
    <source>
        <dbReference type="SAM" id="Phobius"/>
    </source>
</evidence>
<sequence length="290" mass="31148">MKKGKKKIVIGSVIGVVIVIGGLLGFQLLGNQPDDQFSAYQPAIENIVNDNRFTGVIESQSREEIMAAGSQEIYEFYVSEGDLVEEDTDLYETSAGEVISATVSGEVAEIYFEEDDTVPAGAKVMDIVDYTNLQVSIKVDEYQLSSIAVGSPVTISIDSIGRSVQGTVSEISREAKNENDVAYFTAIVDFQGDAQIRIGMNAEVIIIKETAEKALALPVDAILFNADNESYVMVKNDSGETENRVVKTGITDGVKIQISEGLSEGDTVLIPVTIAPETTSFQRPATDGAV</sequence>
<organism evidence="5 6">
    <name type="scientific">Acetobacterium bakii</name>
    <dbReference type="NCBI Taxonomy" id="52689"/>
    <lineage>
        <taxon>Bacteria</taxon>
        <taxon>Bacillati</taxon>
        <taxon>Bacillota</taxon>
        <taxon>Clostridia</taxon>
        <taxon>Eubacteriales</taxon>
        <taxon>Eubacteriaceae</taxon>
        <taxon>Acetobacterium</taxon>
    </lineage>
</organism>
<evidence type="ECO:0000313" key="6">
    <source>
        <dbReference type="Proteomes" id="UP000036873"/>
    </source>
</evidence>
<comment type="subcellular location">
    <subcellularLocation>
        <location evidence="1">Cell envelope</location>
    </subcellularLocation>
</comment>
<dbReference type="GO" id="GO:0030313">
    <property type="term" value="C:cell envelope"/>
    <property type="evidence" value="ECO:0007669"/>
    <property type="project" value="UniProtKB-SubCell"/>
</dbReference>
<evidence type="ECO:0000259" key="4">
    <source>
        <dbReference type="Pfam" id="PF25967"/>
    </source>
</evidence>
<proteinExistence type="predicted"/>
<feature type="domain" description="Multidrug resistance protein MdtA-like C-terminal permuted SH3" evidence="4">
    <location>
        <begin position="214"/>
        <end position="270"/>
    </location>
</feature>
<keyword evidence="3" id="KW-0472">Membrane</keyword>
<dbReference type="Proteomes" id="UP000036873">
    <property type="component" value="Unassembled WGS sequence"/>
</dbReference>
<dbReference type="EMBL" id="LGYO01000007">
    <property type="protein sequence ID" value="KNZ43065.1"/>
    <property type="molecule type" value="Genomic_DNA"/>
</dbReference>
<accession>A0A0L6U5J3</accession>
<keyword evidence="2" id="KW-0175">Coiled coil</keyword>
<feature type="transmembrane region" description="Helical" evidence="3">
    <location>
        <begin position="7"/>
        <end position="29"/>
    </location>
</feature>
<dbReference type="RefSeq" id="WP_050738802.1">
    <property type="nucleotide sequence ID" value="NZ_LGYO01000007.1"/>
</dbReference>
<protein>
    <recommendedName>
        <fullName evidence="4">Multidrug resistance protein MdtA-like C-terminal permuted SH3 domain-containing protein</fullName>
    </recommendedName>
</protein>
<comment type="caution">
    <text evidence="5">The sequence shown here is derived from an EMBL/GenBank/DDBJ whole genome shotgun (WGS) entry which is preliminary data.</text>
</comment>
<dbReference type="PANTHER" id="PTHR32347:SF23">
    <property type="entry name" value="BLL5650 PROTEIN"/>
    <property type="match status" value="1"/>
</dbReference>
<dbReference type="SUPFAM" id="SSF51230">
    <property type="entry name" value="Single hybrid motif"/>
    <property type="match status" value="1"/>
</dbReference>
<keyword evidence="6" id="KW-1185">Reference proteome</keyword>
<evidence type="ECO:0000256" key="1">
    <source>
        <dbReference type="ARBA" id="ARBA00004196"/>
    </source>
</evidence>
<dbReference type="InterPro" id="IPR011053">
    <property type="entry name" value="Single_hybrid_motif"/>
</dbReference>
<dbReference type="InterPro" id="IPR058627">
    <property type="entry name" value="MdtA-like_C"/>
</dbReference>
<dbReference type="PANTHER" id="PTHR32347">
    <property type="entry name" value="EFFLUX SYSTEM COMPONENT YKNX-RELATED"/>
    <property type="match status" value="1"/>
</dbReference>
<gene>
    <name evidence="5" type="ORF">AKG39_02610</name>
</gene>
<dbReference type="AlphaFoldDB" id="A0A0L6U5J3"/>
<keyword evidence="3" id="KW-1133">Transmembrane helix</keyword>
<name>A0A0L6U5J3_9FIRM</name>
<dbReference type="Gene3D" id="2.40.50.100">
    <property type="match status" value="1"/>
</dbReference>
<dbReference type="Gene3D" id="2.40.30.170">
    <property type="match status" value="1"/>
</dbReference>
<evidence type="ECO:0000313" key="5">
    <source>
        <dbReference type="EMBL" id="KNZ43065.1"/>
    </source>
</evidence>
<keyword evidence="3" id="KW-0812">Transmembrane</keyword>
<dbReference type="Gene3D" id="2.40.420.20">
    <property type="match status" value="1"/>
</dbReference>
<evidence type="ECO:0000256" key="2">
    <source>
        <dbReference type="ARBA" id="ARBA00023054"/>
    </source>
</evidence>
<dbReference type="InterPro" id="IPR050465">
    <property type="entry name" value="UPF0194_transport"/>
</dbReference>